<feature type="compositionally biased region" description="Low complexity" evidence="4">
    <location>
        <begin position="1372"/>
        <end position="1390"/>
    </location>
</feature>
<reference evidence="8" key="1">
    <citation type="submission" date="2022-08" db="UniProtKB">
        <authorList>
            <consortium name="EnsemblMetazoa"/>
        </authorList>
    </citation>
    <scope>IDENTIFICATION</scope>
    <source>
        <strain evidence="8">Dongola</strain>
    </source>
</reference>
<evidence type="ECO:0000313" key="9">
    <source>
        <dbReference type="Proteomes" id="UP000075840"/>
    </source>
</evidence>
<feature type="region of interest" description="Disordered" evidence="4">
    <location>
        <begin position="1097"/>
        <end position="1137"/>
    </location>
</feature>
<feature type="signal peptide" evidence="6">
    <location>
        <begin position="1"/>
        <end position="19"/>
    </location>
</feature>
<dbReference type="ESTHER" id="anoga-agCG49462">
    <property type="family name" value="Neuroligin"/>
</dbReference>
<feature type="region of interest" description="Disordered" evidence="4">
    <location>
        <begin position="1331"/>
        <end position="1390"/>
    </location>
</feature>
<evidence type="ECO:0000256" key="1">
    <source>
        <dbReference type="ARBA" id="ARBA00005964"/>
    </source>
</evidence>
<feature type="compositionally biased region" description="Polar residues" evidence="4">
    <location>
        <begin position="1352"/>
        <end position="1363"/>
    </location>
</feature>
<dbReference type="Pfam" id="PF00135">
    <property type="entry name" value="COesterase"/>
    <property type="match status" value="1"/>
</dbReference>
<evidence type="ECO:0000313" key="8">
    <source>
        <dbReference type="EnsemblMetazoa" id="AARA015945-PA"/>
    </source>
</evidence>
<organism evidence="8 9">
    <name type="scientific">Anopheles arabiensis</name>
    <name type="common">Mosquito</name>
    <dbReference type="NCBI Taxonomy" id="7173"/>
    <lineage>
        <taxon>Eukaryota</taxon>
        <taxon>Metazoa</taxon>
        <taxon>Ecdysozoa</taxon>
        <taxon>Arthropoda</taxon>
        <taxon>Hexapoda</taxon>
        <taxon>Insecta</taxon>
        <taxon>Pterygota</taxon>
        <taxon>Neoptera</taxon>
        <taxon>Endopterygota</taxon>
        <taxon>Diptera</taxon>
        <taxon>Nematocera</taxon>
        <taxon>Culicoidea</taxon>
        <taxon>Culicidae</taxon>
        <taxon>Anophelinae</taxon>
        <taxon>Anopheles</taxon>
    </lineage>
</organism>
<dbReference type="FunFam" id="3.40.50.1820:FF:000138">
    <property type="entry name" value="Neuroligin-1-like Protein"/>
    <property type="match status" value="1"/>
</dbReference>
<evidence type="ECO:0000259" key="7">
    <source>
        <dbReference type="Pfam" id="PF00135"/>
    </source>
</evidence>
<feature type="domain" description="Carboxylesterase type B" evidence="7">
    <location>
        <begin position="133"/>
        <end position="678"/>
    </location>
</feature>
<keyword evidence="9" id="KW-1185">Reference proteome</keyword>
<evidence type="ECO:0000256" key="5">
    <source>
        <dbReference type="SAM" id="Phobius"/>
    </source>
</evidence>
<feature type="region of interest" description="Disordered" evidence="4">
    <location>
        <begin position="1271"/>
        <end position="1297"/>
    </location>
</feature>
<accession>A0A1I8JT78</accession>
<dbReference type="SUPFAM" id="SSF53474">
    <property type="entry name" value="alpha/beta-Hydrolases"/>
    <property type="match status" value="1"/>
</dbReference>
<protein>
    <recommendedName>
        <fullName evidence="7">Carboxylesterase type B domain-containing protein</fullName>
    </recommendedName>
</protein>
<evidence type="ECO:0000256" key="4">
    <source>
        <dbReference type="SAM" id="MobiDB-lite"/>
    </source>
</evidence>
<feature type="region of interest" description="Disordered" evidence="4">
    <location>
        <begin position="1150"/>
        <end position="1178"/>
    </location>
</feature>
<feature type="region of interest" description="Disordered" evidence="4">
    <location>
        <begin position="802"/>
        <end position="822"/>
    </location>
</feature>
<evidence type="ECO:0000256" key="3">
    <source>
        <dbReference type="ARBA" id="ARBA00023180"/>
    </source>
</evidence>
<dbReference type="InterPro" id="IPR002018">
    <property type="entry name" value="CarbesteraseB"/>
</dbReference>
<proteinExistence type="inferred from homology"/>
<feature type="transmembrane region" description="Helical" evidence="5">
    <location>
        <begin position="837"/>
        <end position="860"/>
    </location>
</feature>
<dbReference type="EMBL" id="APCN01005507">
    <property type="status" value="NOT_ANNOTATED_CDS"/>
    <property type="molecule type" value="Genomic_DNA"/>
</dbReference>
<feature type="compositionally biased region" description="Basic and acidic residues" evidence="4">
    <location>
        <begin position="1124"/>
        <end position="1137"/>
    </location>
</feature>
<name>A0A1I8JT78_ANOAR</name>
<evidence type="ECO:0000256" key="6">
    <source>
        <dbReference type="SAM" id="SignalP"/>
    </source>
</evidence>
<evidence type="ECO:0000256" key="2">
    <source>
        <dbReference type="ARBA" id="ARBA00022729"/>
    </source>
</evidence>
<dbReference type="PANTHER" id="PTHR43903">
    <property type="entry name" value="NEUROLIGIN"/>
    <property type="match status" value="1"/>
</dbReference>
<dbReference type="InterPro" id="IPR019819">
    <property type="entry name" value="Carboxylesterase_B_CS"/>
</dbReference>
<feature type="region of interest" description="Disordered" evidence="4">
    <location>
        <begin position="1037"/>
        <end position="1081"/>
    </location>
</feature>
<keyword evidence="2 6" id="KW-0732">Signal</keyword>
<feature type="region of interest" description="Disordered" evidence="4">
    <location>
        <begin position="92"/>
        <end position="129"/>
    </location>
</feature>
<feature type="compositionally biased region" description="Low complexity" evidence="4">
    <location>
        <begin position="99"/>
        <end position="120"/>
    </location>
</feature>
<dbReference type="EnsemblMetazoa" id="AARA015945-RA">
    <property type="protein sequence ID" value="AARA015945-PA"/>
    <property type="gene ID" value="AARA015945"/>
</dbReference>
<dbReference type="Gene3D" id="3.40.50.1820">
    <property type="entry name" value="alpha/beta hydrolase"/>
    <property type="match status" value="1"/>
</dbReference>
<dbReference type="Proteomes" id="UP000075840">
    <property type="component" value="Unassembled WGS sequence"/>
</dbReference>
<feature type="compositionally biased region" description="Low complexity" evidence="4">
    <location>
        <begin position="1054"/>
        <end position="1067"/>
    </location>
</feature>
<keyword evidence="5" id="KW-1133">Transmembrane helix</keyword>
<keyword evidence="5" id="KW-0472">Membrane</keyword>
<dbReference type="InterPro" id="IPR029058">
    <property type="entry name" value="AB_hydrolase_fold"/>
</dbReference>
<keyword evidence="3" id="KW-0325">Glycoprotein</keyword>
<feature type="compositionally biased region" description="Gly residues" evidence="4">
    <location>
        <begin position="1040"/>
        <end position="1053"/>
    </location>
</feature>
<dbReference type="InterPro" id="IPR051093">
    <property type="entry name" value="Neuroligin/BSAL"/>
</dbReference>
<feature type="chain" id="PRO_5043433542" description="Carboxylesterase type B domain-containing protein" evidence="6">
    <location>
        <begin position="20"/>
        <end position="1390"/>
    </location>
</feature>
<dbReference type="EMBL" id="APCN01005508">
    <property type="status" value="NOT_ANNOTATED_CDS"/>
    <property type="molecule type" value="Genomic_DNA"/>
</dbReference>
<dbReference type="PROSITE" id="PS00941">
    <property type="entry name" value="CARBOXYLESTERASE_B_2"/>
    <property type="match status" value="1"/>
</dbReference>
<keyword evidence="5" id="KW-0812">Transmembrane</keyword>
<dbReference type="VEuPathDB" id="VectorBase:AARA015945"/>
<sequence>MTILLLLLLLTLSVQPGQSQVETILDSSEYDDLGLPTVTERKGQMAGFLASDGSDLYPSISMSNDGPSVPYQQRPSNYATNPFIARAEQYRKAHASLRPQPQGSSTQQTQQQQQQQQQQGYDPRDGTPYTRDIAVKQGILRGSVRVMHPQSGLKNVDQFLGIPYAEAPVGSRRFMPPSAPIPWNGLKMATKLSPVCPQNLPSLNNANNNYSKGRYDQIKRLLPYLKVESEDCLYLNLYVPSYDGIGPQTKYPVIVYIHGESYEWNSGNPYDGSILASYGQVIVVTLNFRLGILGFMKPGISDHTTSNFGLLDQIAALQWIKENIGAFGGDAKLVTVMGQGTGAACVNFLMVSPVAKGLFHRAILMSGSALSDWALTQHPLQSTMQVLQGLNCPLNGENDEVTACLRRKRYSEILGVKTASPQFSTRFGPIVDGLVIPNMPHKVMGQYSDIFSGYDLLYGMTELESYHILNAVALTYGLLENERDNLLRFYMQNRFEIRPDLALAATLREYTDIYMDPNKALADEHRDNLLEILSDARVAAPMVQTGLYLSKVNPKCYMYVFGHNSEAGEYGRLSQSVVGEDLAYVFGAPLGQVGPFQHHYNARERLFSEAVMKYFSNFAKTGNPKAPWKDLFLNLNPEDWSYYDVDWPEYNSINQSYLHMGITPVVGHRYRQKYMKFWNEELPEELKKITSSKAYAPYSDFFSPPGAGGKQGGGVSAVVGRMRGGTTPHPDYPTGHINLYPIHVDIERPTEDPFRELLYQMKDPLAGPGMYNAPATSSAAAIPEKGASPAQLAAGVLEHPKHPKQLQQSGKDGPFGATDEHELDGGATEIMKSESTLTILIAVAIVFLLFNIVVIVGYLVRRHLGRPGAGGVGVGGVAGGRKVKRKYDDTMLESAAAVVVAGVGLGEKEDGCNQLHGHHHHHHLPHGAYLLDEAATMMLRKSNSYEPVAKQPFGGELHGPVSIGVDAVDAHTKVCDWMVASAGCRMAPAVPPHKISVAIDATPQARGNSVLRQEPIEITKAKSFEYGATDEVDCAVSGCPGEGRMGEGDGSGTGSSSSGTSSSCSSSATTDELKQTMPGAGTGLYYNCPDYPVRRFGATGEGGEEEVTSFIEQDTPAGDINVTSRDKSTEKDPLSPEEALRVIQRRNFPKVLPDHPRTGGTGGPTTVGTSIKRRSLPPQSLYGALPHGNCHSLRREAAGAGRLIPAPPPRICSTLGRPAAVRQARASNNFISSPPIVAEEPPVEEEPPIALNTLHVGPLLPTHQESTYMTMSRQNSLGSECEPGSSEADDDRPSEEQPPVDIICIEHKPENHYSYVRPVGLMRTPSSFKCPEAVSRTEGGEARSAGDGETGQPASIDTATQPLQPVRDKFSSDSSATDTTSGSTGTIKKL</sequence>
<comment type="similarity">
    <text evidence="1">Belongs to the type-B carboxylesterase/lipase family.</text>
</comment>
<dbReference type="VEuPathDB" id="VectorBase:AARA21_010214"/>